<feature type="transmembrane region" description="Helical" evidence="1">
    <location>
        <begin position="144"/>
        <end position="162"/>
    </location>
</feature>
<feature type="transmembrane region" description="Helical" evidence="1">
    <location>
        <begin position="120"/>
        <end position="138"/>
    </location>
</feature>
<gene>
    <name evidence="2" type="ordered locus">Os11g0298900</name>
    <name evidence="2" type="ORF">OSNPB_110298900</name>
</gene>
<dbReference type="Proteomes" id="UP000059680">
    <property type="component" value="Chromosome 11"/>
</dbReference>
<dbReference type="AlphaFoldDB" id="A0A0P0Y277"/>
<name>A0A0P0Y277_ORYSJ</name>
<proteinExistence type="predicted"/>
<reference evidence="2 3" key="3">
    <citation type="journal article" date="2013" name="Rice">
        <title>Improvement of the Oryza sativa Nipponbare reference genome using next generation sequence and optical map data.</title>
        <authorList>
            <person name="Kawahara Y."/>
            <person name="de la Bastide M."/>
            <person name="Hamilton J.P."/>
            <person name="Kanamori H."/>
            <person name="McCombie W.R."/>
            <person name="Ouyang S."/>
            <person name="Schwartz D.C."/>
            <person name="Tanaka T."/>
            <person name="Wu J."/>
            <person name="Zhou S."/>
            <person name="Childs K.L."/>
            <person name="Davidson R.M."/>
            <person name="Lin H."/>
            <person name="Quesada-Ocampo L."/>
            <person name="Vaillancourt B."/>
            <person name="Sakai H."/>
            <person name="Lee S.S."/>
            <person name="Kim J."/>
            <person name="Numa H."/>
            <person name="Itoh T."/>
            <person name="Buell C.R."/>
            <person name="Matsumoto T."/>
        </authorList>
    </citation>
    <scope>NUCLEOTIDE SEQUENCE [LARGE SCALE GENOMIC DNA]</scope>
    <source>
        <strain evidence="3">cv. Nipponbare</strain>
    </source>
</reference>
<evidence type="ECO:0000313" key="2">
    <source>
        <dbReference type="EMBL" id="BAT13678.1"/>
    </source>
</evidence>
<reference evidence="2 3" key="2">
    <citation type="journal article" date="2013" name="Plant Cell Physiol.">
        <title>Rice Annotation Project Database (RAP-DB): an integrative and interactive database for rice genomics.</title>
        <authorList>
            <person name="Sakai H."/>
            <person name="Lee S.S."/>
            <person name="Tanaka T."/>
            <person name="Numa H."/>
            <person name="Kim J."/>
            <person name="Kawahara Y."/>
            <person name="Wakimoto H."/>
            <person name="Yang C.C."/>
            <person name="Iwamoto M."/>
            <person name="Abe T."/>
            <person name="Yamada Y."/>
            <person name="Muto A."/>
            <person name="Inokuchi H."/>
            <person name="Ikemura T."/>
            <person name="Matsumoto T."/>
            <person name="Sasaki T."/>
            <person name="Itoh T."/>
        </authorList>
    </citation>
    <scope>NUCLEOTIDE SEQUENCE [LARGE SCALE GENOMIC DNA]</scope>
    <source>
        <strain evidence="3">cv. Nipponbare</strain>
    </source>
</reference>
<evidence type="ECO:0000256" key="1">
    <source>
        <dbReference type="SAM" id="Phobius"/>
    </source>
</evidence>
<dbReference type="PaxDb" id="39947-A0A0P0Y277"/>
<keyword evidence="3" id="KW-1185">Reference proteome</keyword>
<dbReference type="InParanoid" id="A0A0P0Y277"/>
<sequence>MKLDQNPSSHCFFFLCKRRSVGDNGDSARTDGGKWTIDAASTVGGGSDWSSWGEQLQVGRRSLLPFQSMVMEEIQLLVNAEVVEQEEEQVVHSQEERSELEAELLIGTGEQMLVLDLKKGLFGGAVFISLFLPVDLSLKHLLKLWGLLLGMGIFWWIWSKLIKKWLSKLLLLL</sequence>
<reference evidence="3" key="1">
    <citation type="journal article" date="2005" name="Nature">
        <title>The map-based sequence of the rice genome.</title>
        <authorList>
            <consortium name="International rice genome sequencing project (IRGSP)"/>
            <person name="Matsumoto T."/>
            <person name="Wu J."/>
            <person name="Kanamori H."/>
            <person name="Katayose Y."/>
            <person name="Fujisawa M."/>
            <person name="Namiki N."/>
            <person name="Mizuno H."/>
            <person name="Yamamoto K."/>
            <person name="Antonio B.A."/>
            <person name="Baba T."/>
            <person name="Sakata K."/>
            <person name="Nagamura Y."/>
            <person name="Aoki H."/>
            <person name="Arikawa K."/>
            <person name="Arita K."/>
            <person name="Bito T."/>
            <person name="Chiden Y."/>
            <person name="Fujitsuka N."/>
            <person name="Fukunaka R."/>
            <person name="Hamada M."/>
            <person name="Harada C."/>
            <person name="Hayashi A."/>
            <person name="Hijishita S."/>
            <person name="Honda M."/>
            <person name="Hosokawa S."/>
            <person name="Ichikawa Y."/>
            <person name="Idonuma A."/>
            <person name="Iijima M."/>
            <person name="Ikeda M."/>
            <person name="Ikeno M."/>
            <person name="Ito K."/>
            <person name="Ito S."/>
            <person name="Ito T."/>
            <person name="Ito Y."/>
            <person name="Ito Y."/>
            <person name="Iwabuchi A."/>
            <person name="Kamiya K."/>
            <person name="Karasawa W."/>
            <person name="Kurita K."/>
            <person name="Katagiri S."/>
            <person name="Kikuta A."/>
            <person name="Kobayashi H."/>
            <person name="Kobayashi N."/>
            <person name="Machita K."/>
            <person name="Maehara T."/>
            <person name="Masukawa M."/>
            <person name="Mizubayashi T."/>
            <person name="Mukai Y."/>
            <person name="Nagasaki H."/>
            <person name="Nagata Y."/>
            <person name="Naito S."/>
            <person name="Nakashima M."/>
            <person name="Nakama Y."/>
            <person name="Nakamichi Y."/>
            <person name="Nakamura M."/>
            <person name="Meguro A."/>
            <person name="Negishi M."/>
            <person name="Ohta I."/>
            <person name="Ohta T."/>
            <person name="Okamoto M."/>
            <person name="Ono N."/>
            <person name="Saji S."/>
            <person name="Sakaguchi M."/>
            <person name="Sakai K."/>
            <person name="Shibata M."/>
            <person name="Shimokawa T."/>
            <person name="Song J."/>
            <person name="Takazaki Y."/>
            <person name="Terasawa K."/>
            <person name="Tsugane M."/>
            <person name="Tsuji K."/>
            <person name="Ueda S."/>
            <person name="Waki K."/>
            <person name="Yamagata H."/>
            <person name="Yamamoto M."/>
            <person name="Yamamoto S."/>
            <person name="Yamane H."/>
            <person name="Yoshiki S."/>
            <person name="Yoshihara R."/>
            <person name="Yukawa K."/>
            <person name="Zhong H."/>
            <person name="Yano M."/>
            <person name="Yuan Q."/>
            <person name="Ouyang S."/>
            <person name="Liu J."/>
            <person name="Jones K.M."/>
            <person name="Gansberger K."/>
            <person name="Moffat K."/>
            <person name="Hill J."/>
            <person name="Bera J."/>
            <person name="Fadrosh D."/>
            <person name="Jin S."/>
            <person name="Johri S."/>
            <person name="Kim M."/>
            <person name="Overton L."/>
            <person name="Reardon M."/>
            <person name="Tsitrin T."/>
            <person name="Vuong H."/>
            <person name="Weaver B."/>
            <person name="Ciecko A."/>
            <person name="Tallon L."/>
            <person name="Jackson J."/>
            <person name="Pai G."/>
            <person name="Aken S.V."/>
            <person name="Utterback T."/>
            <person name="Reidmuller S."/>
            <person name="Feldblyum T."/>
            <person name="Hsiao J."/>
            <person name="Zismann V."/>
            <person name="Iobst S."/>
            <person name="de Vazeille A.R."/>
            <person name="Buell C.R."/>
            <person name="Ying K."/>
            <person name="Li Y."/>
            <person name="Lu T."/>
            <person name="Huang Y."/>
            <person name="Zhao Q."/>
            <person name="Feng Q."/>
            <person name="Zhang L."/>
            <person name="Zhu J."/>
            <person name="Weng Q."/>
            <person name="Mu J."/>
            <person name="Lu Y."/>
            <person name="Fan D."/>
            <person name="Liu Y."/>
            <person name="Guan J."/>
            <person name="Zhang Y."/>
            <person name="Yu S."/>
            <person name="Liu X."/>
            <person name="Zhang Y."/>
            <person name="Hong G."/>
            <person name="Han B."/>
            <person name="Choisne N."/>
            <person name="Demange N."/>
            <person name="Orjeda G."/>
            <person name="Samain S."/>
            <person name="Cattolico L."/>
            <person name="Pelletier E."/>
            <person name="Couloux A."/>
            <person name="Segurens B."/>
            <person name="Wincker P."/>
            <person name="D'Hont A."/>
            <person name="Scarpelli C."/>
            <person name="Weissenbach J."/>
            <person name="Salanoubat M."/>
            <person name="Quetier F."/>
            <person name="Yu Y."/>
            <person name="Kim H.R."/>
            <person name="Rambo T."/>
            <person name="Currie J."/>
            <person name="Collura K."/>
            <person name="Luo M."/>
            <person name="Yang T."/>
            <person name="Ammiraju J.S.S."/>
            <person name="Engler F."/>
            <person name="Soderlund C."/>
            <person name="Wing R.A."/>
            <person name="Palmer L.E."/>
            <person name="de la Bastide M."/>
            <person name="Spiegel L."/>
            <person name="Nascimento L."/>
            <person name="Zutavern T."/>
            <person name="O'Shaughnessy A."/>
            <person name="Dike S."/>
            <person name="Dedhia N."/>
            <person name="Preston R."/>
            <person name="Balija V."/>
            <person name="McCombie W.R."/>
            <person name="Chow T."/>
            <person name="Chen H."/>
            <person name="Chung M."/>
            <person name="Chen C."/>
            <person name="Shaw J."/>
            <person name="Wu H."/>
            <person name="Hsiao K."/>
            <person name="Chao Y."/>
            <person name="Chu M."/>
            <person name="Cheng C."/>
            <person name="Hour A."/>
            <person name="Lee P."/>
            <person name="Lin S."/>
            <person name="Lin Y."/>
            <person name="Liou J."/>
            <person name="Liu S."/>
            <person name="Hsing Y."/>
            <person name="Raghuvanshi S."/>
            <person name="Mohanty A."/>
            <person name="Bharti A.K."/>
            <person name="Gaur A."/>
            <person name="Gupta V."/>
            <person name="Kumar D."/>
            <person name="Ravi V."/>
            <person name="Vij S."/>
            <person name="Kapur A."/>
            <person name="Khurana P."/>
            <person name="Khurana P."/>
            <person name="Khurana J.P."/>
            <person name="Tyagi A.K."/>
            <person name="Gaikwad K."/>
            <person name="Singh A."/>
            <person name="Dalal V."/>
            <person name="Srivastava S."/>
            <person name="Dixit A."/>
            <person name="Pal A.K."/>
            <person name="Ghazi I.A."/>
            <person name="Yadav M."/>
            <person name="Pandit A."/>
            <person name="Bhargava A."/>
            <person name="Sureshbabu K."/>
            <person name="Batra K."/>
            <person name="Sharma T.R."/>
            <person name="Mohapatra T."/>
            <person name="Singh N.K."/>
            <person name="Messing J."/>
            <person name="Nelson A.B."/>
            <person name="Fuks G."/>
            <person name="Kavchok S."/>
            <person name="Keizer G."/>
            <person name="Linton E."/>
            <person name="Llaca V."/>
            <person name="Song R."/>
            <person name="Tanyolac B."/>
            <person name="Young S."/>
            <person name="Ho-Il K."/>
            <person name="Hahn J.H."/>
            <person name="Sangsakoo G."/>
            <person name="Vanavichit A."/>
            <person name="de Mattos Luiz.A.T."/>
            <person name="Zimmer P.D."/>
            <person name="Malone G."/>
            <person name="Dellagostin O."/>
            <person name="de Oliveira A.C."/>
            <person name="Bevan M."/>
            <person name="Bancroft I."/>
            <person name="Minx P."/>
            <person name="Cordum H."/>
            <person name="Wilson R."/>
            <person name="Cheng Z."/>
            <person name="Jin W."/>
            <person name="Jiang J."/>
            <person name="Leong S.A."/>
            <person name="Iwama H."/>
            <person name="Gojobori T."/>
            <person name="Itoh T."/>
            <person name="Niimura Y."/>
            <person name="Fujii Y."/>
            <person name="Habara T."/>
            <person name="Sakai H."/>
            <person name="Sato Y."/>
            <person name="Wilson G."/>
            <person name="Kumar K."/>
            <person name="McCouch S."/>
            <person name="Juretic N."/>
            <person name="Hoen D."/>
            <person name="Wright S."/>
            <person name="Bruskiewich R."/>
            <person name="Bureau T."/>
            <person name="Miyao A."/>
            <person name="Hirochika H."/>
            <person name="Nishikawa T."/>
            <person name="Kadowaki K."/>
            <person name="Sugiura M."/>
            <person name="Burr B."/>
            <person name="Sasaki T."/>
        </authorList>
    </citation>
    <scope>NUCLEOTIDE SEQUENCE [LARGE SCALE GENOMIC DNA]</scope>
    <source>
        <strain evidence="3">cv. Nipponbare</strain>
    </source>
</reference>
<keyword evidence="1" id="KW-0472">Membrane</keyword>
<keyword evidence="1" id="KW-1133">Transmembrane helix</keyword>
<organism evidence="2 3">
    <name type="scientific">Oryza sativa subsp. japonica</name>
    <name type="common">Rice</name>
    <dbReference type="NCBI Taxonomy" id="39947"/>
    <lineage>
        <taxon>Eukaryota</taxon>
        <taxon>Viridiplantae</taxon>
        <taxon>Streptophyta</taxon>
        <taxon>Embryophyta</taxon>
        <taxon>Tracheophyta</taxon>
        <taxon>Spermatophyta</taxon>
        <taxon>Magnoliopsida</taxon>
        <taxon>Liliopsida</taxon>
        <taxon>Poales</taxon>
        <taxon>Poaceae</taxon>
        <taxon>BOP clade</taxon>
        <taxon>Oryzoideae</taxon>
        <taxon>Oryzeae</taxon>
        <taxon>Oryzinae</taxon>
        <taxon>Oryza</taxon>
        <taxon>Oryza sativa</taxon>
    </lineage>
</organism>
<dbReference type="EMBL" id="AP014967">
    <property type="protein sequence ID" value="BAT13678.1"/>
    <property type="molecule type" value="Genomic_DNA"/>
</dbReference>
<keyword evidence="1" id="KW-0812">Transmembrane</keyword>
<evidence type="ECO:0000313" key="3">
    <source>
        <dbReference type="Proteomes" id="UP000059680"/>
    </source>
</evidence>
<accession>A0A0P0Y277</accession>
<protein>
    <submittedName>
        <fullName evidence="2">Os11g0298900 protein</fullName>
    </submittedName>
</protein>